<proteinExistence type="inferred from homology"/>
<dbReference type="RefSeq" id="WP_073160269.1">
    <property type="nucleotide sequence ID" value="NZ_FNDF01000019.1"/>
</dbReference>
<keyword evidence="5 8" id="KW-0812">Transmembrane</keyword>
<dbReference type="AlphaFoldDB" id="A0A1M7P2Q6"/>
<feature type="transmembrane region" description="Helical" evidence="8">
    <location>
        <begin position="177"/>
        <end position="199"/>
    </location>
</feature>
<keyword evidence="7 8" id="KW-0472">Membrane</keyword>
<dbReference type="GO" id="GO:0055085">
    <property type="term" value="P:transmembrane transport"/>
    <property type="evidence" value="ECO:0007669"/>
    <property type="project" value="InterPro"/>
</dbReference>
<organism evidence="10 11">
    <name type="scientific">Halanaerobium congolense</name>
    <dbReference type="NCBI Taxonomy" id="54121"/>
    <lineage>
        <taxon>Bacteria</taxon>
        <taxon>Bacillati</taxon>
        <taxon>Bacillota</taxon>
        <taxon>Clostridia</taxon>
        <taxon>Halanaerobiales</taxon>
        <taxon>Halanaerobiaceae</taxon>
        <taxon>Halanaerobium</taxon>
    </lineage>
</organism>
<comment type="similarity">
    <text evidence="8">Belongs to the binding-protein-dependent transport system permease family.</text>
</comment>
<protein>
    <submittedName>
        <fullName evidence="10">Putative spermidine/putrescine transport system permease protein</fullName>
    </submittedName>
</protein>
<evidence type="ECO:0000256" key="3">
    <source>
        <dbReference type="ARBA" id="ARBA00022475"/>
    </source>
</evidence>
<comment type="caution">
    <text evidence="10">The sequence shown here is derived from an EMBL/GenBank/DDBJ whole genome shotgun (WGS) entry which is preliminary data.</text>
</comment>
<feature type="transmembrane region" description="Helical" evidence="8">
    <location>
        <begin position="64"/>
        <end position="86"/>
    </location>
</feature>
<dbReference type="PROSITE" id="PS50928">
    <property type="entry name" value="ABC_TM1"/>
    <property type="match status" value="1"/>
</dbReference>
<keyword evidence="2 8" id="KW-0813">Transport</keyword>
<dbReference type="EMBL" id="QICM01000004">
    <property type="protein sequence ID" value="PXV68641.1"/>
    <property type="molecule type" value="Genomic_DNA"/>
</dbReference>
<evidence type="ECO:0000313" key="11">
    <source>
        <dbReference type="Proteomes" id="UP000247389"/>
    </source>
</evidence>
<evidence type="ECO:0000256" key="7">
    <source>
        <dbReference type="ARBA" id="ARBA00023136"/>
    </source>
</evidence>
<evidence type="ECO:0000259" key="9">
    <source>
        <dbReference type="PROSITE" id="PS50928"/>
    </source>
</evidence>
<feature type="transmembrane region" description="Helical" evidence="8">
    <location>
        <begin position="205"/>
        <end position="226"/>
    </location>
</feature>
<dbReference type="GO" id="GO:0005886">
    <property type="term" value="C:plasma membrane"/>
    <property type="evidence" value="ECO:0007669"/>
    <property type="project" value="UniProtKB-SubCell"/>
</dbReference>
<dbReference type="OrthoDB" id="9782004at2"/>
<feature type="transmembrane region" description="Helical" evidence="8">
    <location>
        <begin position="12"/>
        <end position="31"/>
    </location>
</feature>
<evidence type="ECO:0000256" key="2">
    <source>
        <dbReference type="ARBA" id="ARBA00022448"/>
    </source>
</evidence>
<dbReference type="CDD" id="cd06261">
    <property type="entry name" value="TM_PBP2"/>
    <property type="match status" value="1"/>
</dbReference>
<feature type="domain" description="ABC transmembrane type-1" evidence="9">
    <location>
        <begin position="64"/>
        <end position="252"/>
    </location>
</feature>
<dbReference type="PANTHER" id="PTHR43357:SF4">
    <property type="entry name" value="INNER MEMBRANE ABC TRANSPORTER PERMEASE PROTEIN YDCV"/>
    <property type="match status" value="1"/>
</dbReference>
<dbReference type="PANTHER" id="PTHR43357">
    <property type="entry name" value="INNER MEMBRANE ABC TRANSPORTER PERMEASE PROTEIN YDCV"/>
    <property type="match status" value="1"/>
</dbReference>
<dbReference type="Pfam" id="PF00528">
    <property type="entry name" value="BPD_transp_1"/>
    <property type="match status" value="1"/>
</dbReference>
<evidence type="ECO:0000313" key="10">
    <source>
        <dbReference type="EMBL" id="PXV68641.1"/>
    </source>
</evidence>
<accession>A0A1M7P2Q6</accession>
<feature type="transmembrane region" description="Helical" evidence="8">
    <location>
        <begin position="98"/>
        <end position="115"/>
    </location>
</feature>
<dbReference type="SUPFAM" id="SSF161098">
    <property type="entry name" value="MetI-like"/>
    <property type="match status" value="1"/>
</dbReference>
<dbReference type="InterPro" id="IPR035906">
    <property type="entry name" value="MetI-like_sf"/>
</dbReference>
<evidence type="ECO:0000256" key="5">
    <source>
        <dbReference type="ARBA" id="ARBA00022692"/>
    </source>
</evidence>
<dbReference type="Gene3D" id="1.10.3720.10">
    <property type="entry name" value="MetI-like"/>
    <property type="match status" value="1"/>
</dbReference>
<comment type="subcellular location">
    <subcellularLocation>
        <location evidence="1">Cell inner membrane</location>
        <topology evidence="1">Multi-pass membrane protein</topology>
    </subcellularLocation>
    <subcellularLocation>
        <location evidence="8">Cell membrane</location>
        <topology evidence="8">Multi-pass membrane protein</topology>
    </subcellularLocation>
</comment>
<evidence type="ECO:0000256" key="4">
    <source>
        <dbReference type="ARBA" id="ARBA00022519"/>
    </source>
</evidence>
<dbReference type="Proteomes" id="UP000247389">
    <property type="component" value="Unassembled WGS sequence"/>
</dbReference>
<evidence type="ECO:0000256" key="8">
    <source>
        <dbReference type="RuleBase" id="RU363032"/>
    </source>
</evidence>
<name>A0A1M7P2Q6_9FIRM</name>
<gene>
    <name evidence="10" type="ORF">C8C78_10427</name>
</gene>
<keyword evidence="4" id="KW-0997">Cell inner membrane</keyword>
<feature type="transmembrane region" description="Helical" evidence="8">
    <location>
        <begin position="121"/>
        <end position="141"/>
    </location>
</feature>
<reference evidence="10 11" key="1">
    <citation type="submission" date="2018-04" db="EMBL/GenBank/DDBJ databases">
        <title>Subsurface microbial communities from deep shales in Ohio and West Virginia, USA.</title>
        <authorList>
            <person name="Wrighton K."/>
        </authorList>
    </citation>
    <scope>NUCLEOTIDE SEQUENCE [LARGE SCALE GENOMIC DNA]</scope>
    <source>
        <strain evidence="10 11">MSL28</strain>
    </source>
</reference>
<keyword evidence="6 8" id="KW-1133">Transmembrane helix</keyword>
<dbReference type="InterPro" id="IPR000515">
    <property type="entry name" value="MetI-like"/>
</dbReference>
<evidence type="ECO:0000256" key="1">
    <source>
        <dbReference type="ARBA" id="ARBA00004429"/>
    </source>
</evidence>
<sequence>MFKREIYRKILIYALTFLFAFPLLILILWAFSGQWPWPNLFAESFTLEGWKYFIDPANGALESLATSVIIGAAVTFITLVISIPAGKAMGLYNFPGKGAVKILVLAPLIVPPLAVTMGIHINFMLLGLADKLIGVILVHLIPTLPYSIRIMTHTFEGLGDKFEAQARVLGAGTIQRFIHVTLPLISPGLFSAGILVFIISFSQYLLTFLIGGGRIITFTMLLFPLVNSGDRMLAAVYSLVFIVSALIFTLLMERVLVNPKQKTDHFYI</sequence>
<feature type="transmembrane region" description="Helical" evidence="8">
    <location>
        <begin position="233"/>
        <end position="252"/>
    </location>
</feature>
<evidence type="ECO:0000256" key="6">
    <source>
        <dbReference type="ARBA" id="ARBA00022989"/>
    </source>
</evidence>
<keyword evidence="3" id="KW-1003">Cell membrane</keyword>